<evidence type="ECO:0000256" key="3">
    <source>
        <dbReference type="ARBA" id="ARBA00022801"/>
    </source>
</evidence>
<comment type="caution">
    <text evidence="5">The sequence shown here is derived from an EMBL/GenBank/DDBJ whole genome shotgun (WGS) entry which is preliminary data.</text>
</comment>
<organism evidence="5 6">
    <name type="scientific">Paenibacillus antri</name>
    <dbReference type="NCBI Taxonomy" id="2582848"/>
    <lineage>
        <taxon>Bacteria</taxon>
        <taxon>Bacillati</taxon>
        <taxon>Bacillota</taxon>
        <taxon>Bacilli</taxon>
        <taxon>Bacillales</taxon>
        <taxon>Paenibacillaceae</taxon>
        <taxon>Paenibacillus</taxon>
    </lineage>
</organism>
<evidence type="ECO:0000256" key="4">
    <source>
        <dbReference type="ARBA" id="ARBA00024207"/>
    </source>
</evidence>
<dbReference type="EMBL" id="VCIW01000001">
    <property type="protein sequence ID" value="TLS54329.1"/>
    <property type="molecule type" value="Genomic_DNA"/>
</dbReference>
<evidence type="ECO:0000256" key="2">
    <source>
        <dbReference type="ARBA" id="ARBA00022722"/>
    </source>
</evidence>
<gene>
    <name evidence="5" type="ORF">FE782_03010</name>
</gene>
<dbReference type="Pfam" id="PF01934">
    <property type="entry name" value="HepT-like"/>
    <property type="match status" value="1"/>
</dbReference>
<dbReference type="GO" id="GO:0004540">
    <property type="term" value="F:RNA nuclease activity"/>
    <property type="evidence" value="ECO:0007669"/>
    <property type="project" value="InterPro"/>
</dbReference>
<dbReference type="RefSeq" id="WP_138192342.1">
    <property type="nucleotide sequence ID" value="NZ_VCIW01000001.1"/>
</dbReference>
<dbReference type="InterPro" id="IPR037038">
    <property type="entry name" value="HepT-like_sf"/>
</dbReference>
<dbReference type="OrthoDB" id="2375467at2"/>
<accession>A0A5R9GGH7</accession>
<reference evidence="5 6" key="1">
    <citation type="submission" date="2019-05" db="EMBL/GenBank/DDBJ databases">
        <authorList>
            <person name="Narsing Rao M.P."/>
            <person name="Li W.J."/>
        </authorList>
    </citation>
    <scope>NUCLEOTIDE SEQUENCE [LARGE SCALE GENOMIC DNA]</scope>
    <source>
        <strain evidence="5 6">SYSU_K30003</strain>
    </source>
</reference>
<dbReference type="AlphaFoldDB" id="A0A5R9GGH7"/>
<dbReference type="PANTHER" id="PTHR33397">
    <property type="entry name" value="UPF0331 PROTEIN YUTE"/>
    <property type="match status" value="1"/>
</dbReference>
<keyword evidence="1" id="KW-1277">Toxin-antitoxin system</keyword>
<dbReference type="InterPro" id="IPR052379">
    <property type="entry name" value="Type_VII_TA_RNase"/>
</dbReference>
<dbReference type="GO" id="GO:0016787">
    <property type="term" value="F:hydrolase activity"/>
    <property type="evidence" value="ECO:0007669"/>
    <property type="project" value="UniProtKB-KW"/>
</dbReference>
<comment type="similarity">
    <text evidence="4">Belongs to the HepT RNase toxin family.</text>
</comment>
<dbReference type="InterPro" id="IPR008201">
    <property type="entry name" value="HepT-like"/>
</dbReference>
<dbReference type="Gene3D" id="1.20.120.580">
    <property type="entry name" value="bsu32300-like"/>
    <property type="match status" value="1"/>
</dbReference>
<evidence type="ECO:0000256" key="1">
    <source>
        <dbReference type="ARBA" id="ARBA00022649"/>
    </source>
</evidence>
<keyword evidence="6" id="KW-1185">Reference proteome</keyword>
<protein>
    <submittedName>
        <fullName evidence="5">DUF86 domain-containing protein</fullName>
    </submittedName>
</protein>
<dbReference type="PANTHER" id="PTHR33397:SF5">
    <property type="entry name" value="RNASE YUTE-RELATED"/>
    <property type="match status" value="1"/>
</dbReference>
<name>A0A5R9GGH7_9BACL</name>
<evidence type="ECO:0000313" key="6">
    <source>
        <dbReference type="Proteomes" id="UP000309676"/>
    </source>
</evidence>
<evidence type="ECO:0000313" key="5">
    <source>
        <dbReference type="EMBL" id="TLS54329.1"/>
    </source>
</evidence>
<keyword evidence="3" id="KW-0378">Hydrolase</keyword>
<sequence>MYYVNEEQIDARLRFLPTVTKALRELASGAAAGAGTERTGSSALLTHFAQERALHLAIEAVTDVGSFLIDGFMMRDASSYEDIVDVLRTEGVLPEHLADGLKALVALRRPLTQDYMDLPRDGLRDDLERTAELLERFAPLVTAFIRKELQPFA</sequence>
<keyword evidence="2" id="KW-0540">Nuclease</keyword>
<proteinExistence type="inferred from homology"/>
<dbReference type="GO" id="GO:0110001">
    <property type="term" value="C:toxin-antitoxin complex"/>
    <property type="evidence" value="ECO:0007669"/>
    <property type="project" value="InterPro"/>
</dbReference>
<dbReference type="Proteomes" id="UP000309676">
    <property type="component" value="Unassembled WGS sequence"/>
</dbReference>